<sequence length="1345" mass="147844">MPTLNSIRKEEDGDEESDTRGLLASEAEISENCVPETSENTYTTTVSSTTSGDRLKPSEPGETPETNPFSQSNGSSSDAESEEEKVNVSYFSLYRYSNKCEKFLVLLGLVVATLTGVVPAWANYTFGQFTKTMVDYASNTSRQCPPPKTEGTTPFMKEVEKFVIYQSSLGAFELVAGYLFVMLLNYVAEKQSYKIRKEYFRKLMQQDISWFDKNAKRDFSSRMVDDMLKIQNAMSEKIGMFVSSIVNCVFLTGLSFALGWKLTLALMVFIPLLGVLSGFEANVQSTMTSKEQAAYAEAGAVAEEVLTNIRTVHAFNGQTKEMERYNAKITHAKKVAYKRHILTGLGNGLIWTVSLCNFAYAFWYGAVLVVYSRETGDGLYGPDNILVILFSVMMTGFYFGASSDYIEAVSGGSGAAEGIFPVLDRNSEINSLSEEGIVPTGRSSGEISFKNIRFSYPSRPGITVLENVSIRVKAGETVALVGASGCGKSTCVQLLQRLYDPSEGEITFDGVDIRLLNVKWLRSQLGVVGQEPILFNTTIAENISFGLKGVSREEIEASAKQAYAHNFIMQLPQGYDTLVGERGASLSGGQKQRVAIARALVRNPSALLLDEATSALDFQSESIVQAALERASQGRSTIIIAHRLSTIKAADKIYVVDKGLIVEQGTHAELMEMRGRYYQLVLSQEESEMLRGDEEVEKSGEEEQQEDFVQEYMYNEPATGRITSRTRLISQTSVDDFPLAVEGKDDDKKDSDSVSFFRLWRANLQEWPYLLVVILCSVVKGLQLPAYAYIFGDFIQSFTIKDDVEVINHGKFYCFAYLGIAVGMGICGFLQKMLVGFSGECFTYRIRQQLFSCLLEQDISFFDAQQNTVGKLTARLSTDASSIRGATGSRMAGVLQAFAIVIGAGLMSFYYLPNMAAVTIVFVPVMIYISFMEGKVMNSDNVIERDSIEASCNIAVEALNNIRTVASLCAEEQFMDMYEEALAASHRVNLKRAHVRGIVYGVISGGPMFCYCTSLWYGGYLVEQSCASIGSVFKVAEALIYCTMSGGAAISYAPAYDKGKIAAARIFELFDATPLISRFSQHVAVFNSLGTVKGQVDFENVNFNYKNRPSVKVLKSLNLNVKPGESVAICGPSGSGKSTCAALIFRFYDPTTGQVKFDGVDLKRLNLDYVRQQIGLVSQEPILFDCSIKDNIAYGNNERNVEMDEIINAAIATNMHNFITSLPAGYETRVGLLGNQLSGGQKQRIAIARAILRQPKLLVLDEATSALDSQSEVAVQAALDSAKTGRTSVTIAHRLSSILNSDKIFVMKGGRIEACGTHSDLIQMEGIYQAMWKAQSSQQQSDSSS</sequence>
<evidence type="ECO:0000313" key="13">
    <source>
        <dbReference type="Proteomes" id="UP001642540"/>
    </source>
</evidence>
<accession>A0ABP1R7C2</accession>
<evidence type="ECO:0008006" key="14">
    <source>
        <dbReference type="Google" id="ProtNLM"/>
    </source>
</evidence>
<feature type="transmembrane region" description="Helical" evidence="9">
    <location>
        <begin position="810"/>
        <end position="830"/>
    </location>
</feature>
<feature type="transmembrane region" description="Helical" evidence="9">
    <location>
        <begin position="264"/>
        <end position="283"/>
    </location>
</feature>
<dbReference type="InterPro" id="IPR036640">
    <property type="entry name" value="ABC1_TM_sf"/>
</dbReference>
<dbReference type="Proteomes" id="UP001642540">
    <property type="component" value="Unassembled WGS sequence"/>
</dbReference>
<dbReference type="SUPFAM" id="SSF90123">
    <property type="entry name" value="ABC transporter transmembrane region"/>
    <property type="match status" value="2"/>
</dbReference>
<evidence type="ECO:0000313" key="12">
    <source>
        <dbReference type="EMBL" id="CAL8120490.1"/>
    </source>
</evidence>
<dbReference type="PROSITE" id="PS50929">
    <property type="entry name" value="ABC_TM1F"/>
    <property type="match status" value="2"/>
</dbReference>
<feature type="compositionally biased region" description="Low complexity" evidence="8">
    <location>
        <begin position="37"/>
        <end position="51"/>
    </location>
</feature>
<dbReference type="CDD" id="cd03249">
    <property type="entry name" value="ABC_MTABC3_MDL1_MDL2"/>
    <property type="match status" value="2"/>
</dbReference>
<feature type="domain" description="ABC transmembrane type-1" evidence="11">
    <location>
        <begin position="106"/>
        <end position="411"/>
    </location>
</feature>
<feature type="transmembrane region" description="Helical" evidence="9">
    <location>
        <begin position="891"/>
        <end position="909"/>
    </location>
</feature>
<keyword evidence="4" id="KW-0547">Nucleotide-binding</keyword>
<dbReference type="CDD" id="cd18577">
    <property type="entry name" value="ABC_6TM_Pgp_ABCB1_D1_like"/>
    <property type="match status" value="1"/>
</dbReference>
<dbReference type="InterPro" id="IPR039421">
    <property type="entry name" value="Type_1_exporter"/>
</dbReference>
<protein>
    <recommendedName>
        <fullName evidence="14">Multidrug resistance protein 1</fullName>
    </recommendedName>
</protein>
<evidence type="ECO:0000256" key="4">
    <source>
        <dbReference type="ARBA" id="ARBA00022741"/>
    </source>
</evidence>
<dbReference type="InterPro" id="IPR003593">
    <property type="entry name" value="AAA+_ATPase"/>
</dbReference>
<dbReference type="PROSITE" id="PS50893">
    <property type="entry name" value="ABC_TRANSPORTER_2"/>
    <property type="match status" value="2"/>
</dbReference>
<dbReference type="Pfam" id="PF00664">
    <property type="entry name" value="ABC_membrane"/>
    <property type="match status" value="2"/>
</dbReference>
<dbReference type="CDD" id="cd18578">
    <property type="entry name" value="ABC_6TM_Pgp_ABCB1_D2_like"/>
    <property type="match status" value="1"/>
</dbReference>
<comment type="similarity">
    <text evidence="2">Belongs to the ABC transporter superfamily. ABCB family. Multidrug resistance exporter (TC 3.A.1.201) subfamily.</text>
</comment>
<feature type="transmembrane region" description="Helical" evidence="9">
    <location>
        <begin position="163"/>
        <end position="187"/>
    </location>
</feature>
<dbReference type="SMART" id="SM00382">
    <property type="entry name" value="AAA"/>
    <property type="match status" value="2"/>
</dbReference>
<dbReference type="Pfam" id="PF00005">
    <property type="entry name" value="ABC_tran"/>
    <property type="match status" value="2"/>
</dbReference>
<gene>
    <name evidence="12" type="ORF">ODALV1_LOCUS18997</name>
</gene>
<dbReference type="InterPro" id="IPR003439">
    <property type="entry name" value="ABC_transporter-like_ATP-bd"/>
</dbReference>
<feature type="transmembrane region" description="Helical" evidence="9">
    <location>
        <begin position="384"/>
        <end position="401"/>
    </location>
</feature>
<feature type="domain" description="ABC transmembrane type-1" evidence="11">
    <location>
        <begin position="771"/>
        <end position="1022"/>
    </location>
</feature>
<feature type="transmembrane region" description="Helical" evidence="9">
    <location>
        <begin position="348"/>
        <end position="372"/>
    </location>
</feature>
<evidence type="ECO:0000256" key="8">
    <source>
        <dbReference type="SAM" id="MobiDB-lite"/>
    </source>
</evidence>
<evidence type="ECO:0000259" key="10">
    <source>
        <dbReference type="PROSITE" id="PS50893"/>
    </source>
</evidence>
<feature type="transmembrane region" description="Helical" evidence="9">
    <location>
        <begin position="997"/>
        <end position="1018"/>
    </location>
</feature>
<dbReference type="SUPFAM" id="SSF52540">
    <property type="entry name" value="P-loop containing nucleoside triphosphate hydrolases"/>
    <property type="match status" value="2"/>
</dbReference>
<keyword evidence="5" id="KW-0067">ATP-binding</keyword>
<evidence type="ECO:0000256" key="2">
    <source>
        <dbReference type="ARBA" id="ARBA00007577"/>
    </source>
</evidence>
<feature type="transmembrane region" description="Helical" evidence="9">
    <location>
        <begin position="767"/>
        <end position="790"/>
    </location>
</feature>
<evidence type="ECO:0000256" key="6">
    <source>
        <dbReference type="ARBA" id="ARBA00022989"/>
    </source>
</evidence>
<comment type="subcellular location">
    <subcellularLocation>
        <location evidence="1">Membrane</location>
        <topology evidence="1">Multi-pass membrane protein</topology>
    </subcellularLocation>
</comment>
<proteinExistence type="inferred from homology"/>
<dbReference type="InterPro" id="IPR011527">
    <property type="entry name" value="ABC1_TM_dom"/>
</dbReference>
<dbReference type="PANTHER" id="PTHR43394">
    <property type="entry name" value="ATP-DEPENDENT PERMEASE MDL1, MITOCHONDRIAL"/>
    <property type="match status" value="1"/>
</dbReference>
<evidence type="ECO:0000259" key="11">
    <source>
        <dbReference type="PROSITE" id="PS50929"/>
    </source>
</evidence>
<feature type="transmembrane region" description="Helical" evidence="9">
    <location>
        <begin position="103"/>
        <end position="122"/>
    </location>
</feature>
<evidence type="ECO:0000256" key="1">
    <source>
        <dbReference type="ARBA" id="ARBA00004141"/>
    </source>
</evidence>
<dbReference type="PROSITE" id="PS00211">
    <property type="entry name" value="ABC_TRANSPORTER_1"/>
    <property type="match status" value="2"/>
</dbReference>
<keyword evidence="6 9" id="KW-1133">Transmembrane helix</keyword>
<feature type="domain" description="ABC transporter" evidence="10">
    <location>
        <begin position="447"/>
        <end position="683"/>
    </location>
</feature>
<dbReference type="Gene3D" id="3.40.50.300">
    <property type="entry name" value="P-loop containing nucleotide triphosphate hydrolases"/>
    <property type="match status" value="2"/>
</dbReference>
<name>A0ABP1R7C2_9HEXA</name>
<dbReference type="PANTHER" id="PTHR43394:SF27">
    <property type="entry name" value="ATP-DEPENDENT TRANSLOCASE ABCB1-LIKE"/>
    <property type="match status" value="1"/>
</dbReference>
<feature type="domain" description="ABC transporter" evidence="10">
    <location>
        <begin position="1096"/>
        <end position="1334"/>
    </location>
</feature>
<dbReference type="InterPro" id="IPR027417">
    <property type="entry name" value="P-loop_NTPase"/>
</dbReference>
<keyword evidence="3 9" id="KW-0812">Transmembrane</keyword>
<feature type="transmembrane region" description="Helical" evidence="9">
    <location>
        <begin position="915"/>
        <end position="931"/>
    </location>
</feature>
<comment type="caution">
    <text evidence="12">The sequence shown here is derived from an EMBL/GenBank/DDBJ whole genome shotgun (WGS) entry which is preliminary data.</text>
</comment>
<evidence type="ECO:0000256" key="9">
    <source>
        <dbReference type="SAM" id="Phobius"/>
    </source>
</evidence>
<dbReference type="Gene3D" id="1.20.1560.10">
    <property type="entry name" value="ABC transporter type 1, transmembrane domain"/>
    <property type="match status" value="1"/>
</dbReference>
<evidence type="ECO:0000256" key="7">
    <source>
        <dbReference type="ARBA" id="ARBA00023136"/>
    </source>
</evidence>
<feature type="region of interest" description="Disordered" evidence="8">
    <location>
        <begin position="1"/>
        <end position="81"/>
    </location>
</feature>
<dbReference type="InterPro" id="IPR017871">
    <property type="entry name" value="ABC_transporter-like_CS"/>
</dbReference>
<evidence type="ECO:0000256" key="5">
    <source>
        <dbReference type="ARBA" id="ARBA00022840"/>
    </source>
</evidence>
<organism evidence="12 13">
    <name type="scientific">Orchesella dallaii</name>
    <dbReference type="NCBI Taxonomy" id="48710"/>
    <lineage>
        <taxon>Eukaryota</taxon>
        <taxon>Metazoa</taxon>
        <taxon>Ecdysozoa</taxon>
        <taxon>Arthropoda</taxon>
        <taxon>Hexapoda</taxon>
        <taxon>Collembola</taxon>
        <taxon>Entomobryomorpha</taxon>
        <taxon>Entomobryoidea</taxon>
        <taxon>Orchesellidae</taxon>
        <taxon>Orchesellinae</taxon>
        <taxon>Orchesella</taxon>
    </lineage>
</organism>
<feature type="compositionally biased region" description="Polar residues" evidence="8">
    <location>
        <begin position="64"/>
        <end position="78"/>
    </location>
</feature>
<keyword evidence="7 9" id="KW-0472">Membrane</keyword>
<evidence type="ECO:0000256" key="3">
    <source>
        <dbReference type="ARBA" id="ARBA00022692"/>
    </source>
</evidence>
<dbReference type="EMBL" id="CAXLJM020000062">
    <property type="protein sequence ID" value="CAL8120490.1"/>
    <property type="molecule type" value="Genomic_DNA"/>
</dbReference>
<feature type="transmembrane region" description="Helical" evidence="9">
    <location>
        <begin position="238"/>
        <end position="258"/>
    </location>
</feature>
<keyword evidence="13" id="KW-1185">Reference proteome</keyword>
<reference evidence="12 13" key="1">
    <citation type="submission" date="2024-08" db="EMBL/GenBank/DDBJ databases">
        <authorList>
            <person name="Cucini C."/>
            <person name="Frati F."/>
        </authorList>
    </citation>
    <scope>NUCLEOTIDE SEQUENCE [LARGE SCALE GENOMIC DNA]</scope>
</reference>